<keyword evidence="2" id="KW-1185">Reference proteome</keyword>
<dbReference type="AlphaFoldDB" id="A0A518I1U7"/>
<evidence type="ECO:0000313" key="1">
    <source>
        <dbReference type="EMBL" id="QDV47061.1"/>
    </source>
</evidence>
<gene>
    <name evidence="1" type="ORF">Enr13x_69700</name>
</gene>
<dbReference type="OrthoDB" id="980856at2"/>
<evidence type="ECO:0000313" key="2">
    <source>
        <dbReference type="Proteomes" id="UP000319004"/>
    </source>
</evidence>
<dbReference type="InterPro" id="IPR012292">
    <property type="entry name" value="Globin/Proto"/>
</dbReference>
<dbReference type="Gene3D" id="1.10.490.10">
    <property type="entry name" value="Globins"/>
    <property type="match status" value="1"/>
</dbReference>
<dbReference type="RefSeq" id="WP_145391157.1">
    <property type="nucleotide sequence ID" value="NZ_CP037423.1"/>
</dbReference>
<dbReference type="InterPro" id="IPR009050">
    <property type="entry name" value="Globin-like_sf"/>
</dbReference>
<organism evidence="1 2">
    <name type="scientific">Stieleria neptunia</name>
    <dbReference type="NCBI Taxonomy" id="2527979"/>
    <lineage>
        <taxon>Bacteria</taxon>
        <taxon>Pseudomonadati</taxon>
        <taxon>Planctomycetota</taxon>
        <taxon>Planctomycetia</taxon>
        <taxon>Pirellulales</taxon>
        <taxon>Pirellulaceae</taxon>
        <taxon>Stieleria</taxon>
    </lineage>
</organism>
<protein>
    <recommendedName>
        <fullName evidence="3">Globin</fullName>
    </recommendedName>
</protein>
<dbReference type="SUPFAM" id="SSF46458">
    <property type="entry name" value="Globin-like"/>
    <property type="match status" value="1"/>
</dbReference>
<dbReference type="GO" id="GO:0019825">
    <property type="term" value="F:oxygen binding"/>
    <property type="evidence" value="ECO:0007669"/>
    <property type="project" value="InterPro"/>
</dbReference>
<reference evidence="1 2" key="1">
    <citation type="submission" date="2019-03" db="EMBL/GenBank/DDBJ databases">
        <title>Deep-cultivation of Planctomycetes and their phenomic and genomic characterization uncovers novel biology.</title>
        <authorList>
            <person name="Wiegand S."/>
            <person name="Jogler M."/>
            <person name="Boedeker C."/>
            <person name="Pinto D."/>
            <person name="Vollmers J."/>
            <person name="Rivas-Marin E."/>
            <person name="Kohn T."/>
            <person name="Peeters S.H."/>
            <person name="Heuer A."/>
            <person name="Rast P."/>
            <person name="Oberbeckmann S."/>
            <person name="Bunk B."/>
            <person name="Jeske O."/>
            <person name="Meyerdierks A."/>
            <person name="Storesund J.E."/>
            <person name="Kallscheuer N."/>
            <person name="Luecker S."/>
            <person name="Lage O.M."/>
            <person name="Pohl T."/>
            <person name="Merkel B.J."/>
            <person name="Hornburger P."/>
            <person name="Mueller R.-W."/>
            <person name="Bruemmer F."/>
            <person name="Labrenz M."/>
            <person name="Spormann A.M."/>
            <person name="Op den Camp H."/>
            <person name="Overmann J."/>
            <person name="Amann R."/>
            <person name="Jetten M.S.M."/>
            <person name="Mascher T."/>
            <person name="Medema M.H."/>
            <person name="Devos D.P."/>
            <person name="Kaster A.-K."/>
            <person name="Ovreas L."/>
            <person name="Rohde M."/>
            <person name="Galperin M.Y."/>
            <person name="Jogler C."/>
        </authorList>
    </citation>
    <scope>NUCLEOTIDE SEQUENCE [LARGE SCALE GENOMIC DNA]</scope>
    <source>
        <strain evidence="1 2">Enr13</strain>
    </source>
</reference>
<sequence length="134" mass="15679">MISEDSSAIVATYRRCMSGEGFIDTFYQLFLASSDEVRIKFQFTDMVHQKLVLRESLLVLILFSENQDRNHAELLQLAERHDRNHAEIAPHLYELWLDTLCSAVAQHDPEFTPHVEQLWRRAMQPGIDLMISKY</sequence>
<dbReference type="KEGG" id="snep:Enr13x_69700"/>
<dbReference type="InterPro" id="IPR044399">
    <property type="entry name" value="Mb-like_M"/>
</dbReference>
<accession>A0A518I1U7</accession>
<proteinExistence type="predicted"/>
<evidence type="ECO:0008006" key="3">
    <source>
        <dbReference type="Google" id="ProtNLM"/>
    </source>
</evidence>
<dbReference type="Proteomes" id="UP000319004">
    <property type="component" value="Chromosome"/>
</dbReference>
<dbReference type="GO" id="GO:0020037">
    <property type="term" value="F:heme binding"/>
    <property type="evidence" value="ECO:0007669"/>
    <property type="project" value="InterPro"/>
</dbReference>
<name>A0A518I1U7_9BACT</name>
<dbReference type="EMBL" id="CP037423">
    <property type="protein sequence ID" value="QDV47061.1"/>
    <property type="molecule type" value="Genomic_DNA"/>
</dbReference>
<dbReference type="CDD" id="cd01040">
    <property type="entry name" value="Mb-like"/>
    <property type="match status" value="1"/>
</dbReference>